<dbReference type="InterPro" id="IPR011051">
    <property type="entry name" value="RmlC_Cupin_sf"/>
</dbReference>
<protein>
    <submittedName>
        <fullName evidence="5">AraC-type DNA-binding protein</fullName>
    </submittedName>
</protein>
<evidence type="ECO:0000256" key="2">
    <source>
        <dbReference type="ARBA" id="ARBA00023125"/>
    </source>
</evidence>
<sequence>MKPQFHKVPLLANSSYVARHEFKRQHTETNWHYHPEMELVYIKRGNGSRYIGNNISPFESGEVILLGENIPHIWRFNKDANATGHQMDAEALSIHFHPECLGKDIFQLQEAYLLPRLFEKAKSGLVVKGEAREKIAGFMLEAMEATNLDRIIILLKILKTLAESSELTPICISHNVPPKSSEYDQARLNEICAYTLSNYKNDITLEEISAISHLSTTSFCRYFKSMTKKTYYNFLNEIRVSQACKLLIEDKIPTNIICFESGFNNISNFYRHFKKVTGVTPFEYKKKYLSC</sequence>
<dbReference type="GO" id="GO:0003700">
    <property type="term" value="F:DNA-binding transcription factor activity"/>
    <property type="evidence" value="ECO:0007669"/>
    <property type="project" value="InterPro"/>
</dbReference>
<dbReference type="PROSITE" id="PS01124">
    <property type="entry name" value="HTH_ARAC_FAMILY_2"/>
    <property type="match status" value="1"/>
</dbReference>
<dbReference type="Proteomes" id="UP000199041">
    <property type="component" value="Unassembled WGS sequence"/>
</dbReference>
<dbReference type="Pfam" id="PF02311">
    <property type="entry name" value="AraC_binding"/>
    <property type="match status" value="1"/>
</dbReference>
<dbReference type="SUPFAM" id="SSF51182">
    <property type="entry name" value="RmlC-like cupins"/>
    <property type="match status" value="1"/>
</dbReference>
<dbReference type="InterPro" id="IPR009057">
    <property type="entry name" value="Homeodomain-like_sf"/>
</dbReference>
<dbReference type="PANTHER" id="PTHR43280:SF27">
    <property type="entry name" value="TRANSCRIPTIONAL REGULATOR MTLR"/>
    <property type="match status" value="1"/>
</dbReference>
<evidence type="ECO:0000259" key="4">
    <source>
        <dbReference type="PROSITE" id="PS01124"/>
    </source>
</evidence>
<evidence type="ECO:0000313" key="5">
    <source>
        <dbReference type="EMBL" id="SDZ92692.1"/>
    </source>
</evidence>
<dbReference type="InterPro" id="IPR003313">
    <property type="entry name" value="AraC-bd"/>
</dbReference>
<dbReference type="Gene3D" id="2.60.120.10">
    <property type="entry name" value="Jelly Rolls"/>
    <property type="match status" value="1"/>
</dbReference>
<gene>
    <name evidence="5" type="ORF">SAMN05192529_104117</name>
</gene>
<feature type="domain" description="HTH araC/xylS-type" evidence="4">
    <location>
        <begin position="189"/>
        <end position="287"/>
    </location>
</feature>
<dbReference type="AlphaFoldDB" id="A0A1H3X239"/>
<keyword evidence="2 5" id="KW-0238">DNA-binding</keyword>
<dbReference type="SUPFAM" id="SSF46689">
    <property type="entry name" value="Homeodomain-like"/>
    <property type="match status" value="2"/>
</dbReference>
<reference evidence="5 6" key="1">
    <citation type="submission" date="2016-10" db="EMBL/GenBank/DDBJ databases">
        <authorList>
            <person name="de Groot N.N."/>
        </authorList>
    </citation>
    <scope>NUCLEOTIDE SEQUENCE [LARGE SCALE GENOMIC DNA]</scope>
    <source>
        <strain evidence="5 6">Vu-144</strain>
    </source>
</reference>
<keyword evidence="3" id="KW-0804">Transcription</keyword>
<evidence type="ECO:0000256" key="3">
    <source>
        <dbReference type="ARBA" id="ARBA00023163"/>
    </source>
</evidence>
<proteinExistence type="predicted"/>
<evidence type="ECO:0000256" key="1">
    <source>
        <dbReference type="ARBA" id="ARBA00023015"/>
    </source>
</evidence>
<dbReference type="OrthoDB" id="745435at2"/>
<dbReference type="STRING" id="551991.SAMN05192529_104117"/>
<dbReference type="RefSeq" id="WP_091394620.1">
    <property type="nucleotide sequence ID" value="NZ_FNQY01000004.1"/>
</dbReference>
<accession>A0A1H3X239</accession>
<dbReference type="Pfam" id="PF12833">
    <property type="entry name" value="HTH_18"/>
    <property type="match status" value="1"/>
</dbReference>
<dbReference type="Gene3D" id="1.10.10.60">
    <property type="entry name" value="Homeodomain-like"/>
    <property type="match status" value="2"/>
</dbReference>
<dbReference type="PANTHER" id="PTHR43280">
    <property type="entry name" value="ARAC-FAMILY TRANSCRIPTIONAL REGULATOR"/>
    <property type="match status" value="1"/>
</dbReference>
<dbReference type="GO" id="GO:0043565">
    <property type="term" value="F:sequence-specific DNA binding"/>
    <property type="evidence" value="ECO:0007669"/>
    <property type="project" value="InterPro"/>
</dbReference>
<name>A0A1H3X239_9BACT</name>
<evidence type="ECO:0000313" key="6">
    <source>
        <dbReference type="Proteomes" id="UP000199041"/>
    </source>
</evidence>
<dbReference type="EMBL" id="FNQY01000004">
    <property type="protein sequence ID" value="SDZ92692.1"/>
    <property type="molecule type" value="Genomic_DNA"/>
</dbReference>
<organism evidence="5 6">
    <name type="scientific">Arachidicoccus rhizosphaerae</name>
    <dbReference type="NCBI Taxonomy" id="551991"/>
    <lineage>
        <taxon>Bacteria</taxon>
        <taxon>Pseudomonadati</taxon>
        <taxon>Bacteroidota</taxon>
        <taxon>Chitinophagia</taxon>
        <taxon>Chitinophagales</taxon>
        <taxon>Chitinophagaceae</taxon>
        <taxon>Arachidicoccus</taxon>
    </lineage>
</organism>
<keyword evidence="6" id="KW-1185">Reference proteome</keyword>
<keyword evidence="1" id="KW-0805">Transcription regulation</keyword>
<dbReference type="InterPro" id="IPR018060">
    <property type="entry name" value="HTH_AraC"/>
</dbReference>
<dbReference type="SMART" id="SM00342">
    <property type="entry name" value="HTH_ARAC"/>
    <property type="match status" value="1"/>
</dbReference>
<dbReference type="InterPro" id="IPR014710">
    <property type="entry name" value="RmlC-like_jellyroll"/>
</dbReference>